<dbReference type="GO" id="GO:0005840">
    <property type="term" value="C:ribosome"/>
    <property type="evidence" value="ECO:0007669"/>
    <property type="project" value="UniProtKB-KW"/>
</dbReference>
<dbReference type="GO" id="GO:0006412">
    <property type="term" value="P:translation"/>
    <property type="evidence" value="ECO:0007669"/>
    <property type="project" value="InterPro"/>
</dbReference>
<dbReference type="GO" id="GO:0003735">
    <property type="term" value="F:structural constituent of ribosome"/>
    <property type="evidence" value="ECO:0007669"/>
    <property type="project" value="InterPro"/>
</dbReference>
<sequence>MAMHVKKGDMVEIIAGDHKGATGRVLRVLPEKKSIVVQGYNIAKKHVRPSHRNPRGGRINVEQPIHISNVLPVNPKSSRGSRVHYQINEDGSKRRIATDDTEIGVVRKAGEKRKV</sequence>
<keyword evidence="3" id="KW-0687">Ribonucleoprotein</keyword>
<comment type="similarity">
    <text evidence="1">Belongs to the universal ribosomal protein uL24 family.</text>
</comment>
<dbReference type="SUPFAM" id="SSF50104">
    <property type="entry name" value="Translation proteins SH3-like domain"/>
    <property type="match status" value="1"/>
</dbReference>
<dbReference type="InterPro" id="IPR057264">
    <property type="entry name" value="Ribosomal_uL24_C"/>
</dbReference>
<dbReference type="InterPro" id="IPR005825">
    <property type="entry name" value="Ribosomal_uL24_CS"/>
</dbReference>
<dbReference type="HAMAP" id="MF_01326_B">
    <property type="entry name" value="Ribosomal_uL24_B"/>
    <property type="match status" value="1"/>
</dbReference>
<dbReference type="InterPro" id="IPR014722">
    <property type="entry name" value="Rib_uL2_dom2"/>
</dbReference>
<accession>A0A0F9E0U1</accession>
<feature type="domain" description="KOW" evidence="4">
    <location>
        <begin position="4"/>
        <end position="31"/>
    </location>
</feature>
<dbReference type="EMBL" id="LAZR01039158">
    <property type="protein sequence ID" value="KKL17693.1"/>
    <property type="molecule type" value="Genomic_DNA"/>
</dbReference>
<keyword evidence="2" id="KW-0689">Ribosomal protein</keyword>
<name>A0A0F9E0U1_9ZZZZ</name>
<organism evidence="5">
    <name type="scientific">marine sediment metagenome</name>
    <dbReference type="NCBI Taxonomy" id="412755"/>
    <lineage>
        <taxon>unclassified sequences</taxon>
        <taxon>metagenomes</taxon>
        <taxon>ecological metagenomes</taxon>
    </lineage>
</organism>
<dbReference type="CDD" id="cd06089">
    <property type="entry name" value="KOW_RPL26"/>
    <property type="match status" value="1"/>
</dbReference>
<evidence type="ECO:0000256" key="1">
    <source>
        <dbReference type="ARBA" id="ARBA00010618"/>
    </source>
</evidence>
<dbReference type="InterPro" id="IPR005824">
    <property type="entry name" value="KOW"/>
</dbReference>
<evidence type="ECO:0000259" key="4">
    <source>
        <dbReference type="SMART" id="SM00739"/>
    </source>
</evidence>
<dbReference type="InterPro" id="IPR041988">
    <property type="entry name" value="Ribosomal_uL24_KOW"/>
</dbReference>
<reference evidence="5" key="1">
    <citation type="journal article" date="2015" name="Nature">
        <title>Complex archaea that bridge the gap between prokaryotes and eukaryotes.</title>
        <authorList>
            <person name="Spang A."/>
            <person name="Saw J.H."/>
            <person name="Jorgensen S.L."/>
            <person name="Zaremba-Niedzwiedzka K."/>
            <person name="Martijn J."/>
            <person name="Lind A.E."/>
            <person name="van Eijk R."/>
            <person name="Schleper C."/>
            <person name="Guy L."/>
            <person name="Ettema T.J."/>
        </authorList>
    </citation>
    <scope>NUCLEOTIDE SEQUENCE</scope>
</reference>
<gene>
    <name evidence="5" type="ORF">LCGC14_2483010</name>
</gene>
<dbReference type="PANTHER" id="PTHR12903">
    <property type="entry name" value="MITOCHONDRIAL RIBOSOMAL PROTEIN L24"/>
    <property type="match status" value="1"/>
</dbReference>
<evidence type="ECO:0000256" key="2">
    <source>
        <dbReference type="ARBA" id="ARBA00022980"/>
    </source>
</evidence>
<dbReference type="GO" id="GO:1990904">
    <property type="term" value="C:ribonucleoprotein complex"/>
    <property type="evidence" value="ECO:0007669"/>
    <property type="project" value="UniProtKB-KW"/>
</dbReference>
<dbReference type="Pfam" id="PF17136">
    <property type="entry name" value="ribosomal_L24"/>
    <property type="match status" value="1"/>
</dbReference>
<dbReference type="InterPro" id="IPR003256">
    <property type="entry name" value="Ribosomal_uL24"/>
</dbReference>
<proteinExistence type="inferred from homology"/>
<evidence type="ECO:0000313" key="5">
    <source>
        <dbReference type="EMBL" id="KKL17693.1"/>
    </source>
</evidence>
<dbReference type="AlphaFoldDB" id="A0A0F9E0U1"/>
<dbReference type="SMART" id="SM00739">
    <property type="entry name" value="KOW"/>
    <property type="match status" value="1"/>
</dbReference>
<protein>
    <recommendedName>
        <fullName evidence="4">KOW domain-containing protein</fullName>
    </recommendedName>
</protein>
<dbReference type="NCBIfam" id="TIGR01079">
    <property type="entry name" value="rplX_bact"/>
    <property type="match status" value="1"/>
</dbReference>
<comment type="caution">
    <text evidence="5">The sequence shown here is derived from an EMBL/GenBank/DDBJ whole genome shotgun (WGS) entry which is preliminary data.</text>
</comment>
<dbReference type="Gene3D" id="2.30.30.30">
    <property type="match status" value="1"/>
</dbReference>
<dbReference type="PROSITE" id="PS01108">
    <property type="entry name" value="RIBOSOMAL_L24"/>
    <property type="match status" value="1"/>
</dbReference>
<dbReference type="InterPro" id="IPR008991">
    <property type="entry name" value="Translation_prot_SH3-like_sf"/>
</dbReference>
<dbReference type="Pfam" id="PF00467">
    <property type="entry name" value="KOW"/>
    <property type="match status" value="1"/>
</dbReference>
<dbReference type="GO" id="GO:0003723">
    <property type="term" value="F:RNA binding"/>
    <property type="evidence" value="ECO:0007669"/>
    <property type="project" value="InterPro"/>
</dbReference>
<evidence type="ECO:0000256" key="3">
    <source>
        <dbReference type="ARBA" id="ARBA00023274"/>
    </source>
</evidence>